<organism evidence="2 3">
    <name type="scientific">Gimesia alba</name>
    <dbReference type="NCBI Taxonomy" id="2527973"/>
    <lineage>
        <taxon>Bacteria</taxon>
        <taxon>Pseudomonadati</taxon>
        <taxon>Planctomycetota</taxon>
        <taxon>Planctomycetia</taxon>
        <taxon>Planctomycetales</taxon>
        <taxon>Planctomycetaceae</taxon>
        <taxon>Gimesia</taxon>
    </lineage>
</organism>
<dbReference type="Gene3D" id="3.40.50.1010">
    <property type="entry name" value="5'-nuclease"/>
    <property type="match status" value="1"/>
</dbReference>
<dbReference type="GO" id="GO:0004540">
    <property type="term" value="F:RNA nuclease activity"/>
    <property type="evidence" value="ECO:0007669"/>
    <property type="project" value="InterPro"/>
</dbReference>
<feature type="domain" description="NYN" evidence="1">
    <location>
        <begin position="9"/>
        <end position="135"/>
    </location>
</feature>
<sequence length="161" mass="18237">MLVKQESQRLSILVDADNAEILGKGQRVQLDLVALADKINHRQLVRAIYYKPESRFSEAARQHVERKGFEAYATFKNSDAWIIADAIALAQKVDVLCFVGLDRDFEPVIPMLKSLGVRVEGWGWPGKVSETMQHLMHSFRPLTPDLIERAHRNTKTKGNVA</sequence>
<dbReference type="Proteomes" id="UP000317171">
    <property type="component" value="Chromosome"/>
</dbReference>
<dbReference type="RefSeq" id="WP_145218217.1">
    <property type="nucleotide sequence ID" value="NZ_CP036269.1"/>
</dbReference>
<dbReference type="AlphaFoldDB" id="A0A517RHZ7"/>
<evidence type="ECO:0000313" key="3">
    <source>
        <dbReference type="Proteomes" id="UP000317171"/>
    </source>
</evidence>
<dbReference type="KEGG" id="gaz:Pan241w_35960"/>
<dbReference type="OrthoDB" id="9783963at2"/>
<dbReference type="InterPro" id="IPR021139">
    <property type="entry name" value="NYN"/>
</dbReference>
<dbReference type="Pfam" id="PF01936">
    <property type="entry name" value="NYN"/>
    <property type="match status" value="1"/>
</dbReference>
<name>A0A517RHZ7_9PLAN</name>
<dbReference type="EMBL" id="CP036269">
    <property type="protein sequence ID" value="QDT43495.1"/>
    <property type="molecule type" value="Genomic_DNA"/>
</dbReference>
<reference evidence="2 3" key="1">
    <citation type="submission" date="2019-02" db="EMBL/GenBank/DDBJ databases">
        <title>Deep-cultivation of Planctomycetes and their phenomic and genomic characterization uncovers novel biology.</title>
        <authorList>
            <person name="Wiegand S."/>
            <person name="Jogler M."/>
            <person name="Boedeker C."/>
            <person name="Pinto D."/>
            <person name="Vollmers J."/>
            <person name="Rivas-Marin E."/>
            <person name="Kohn T."/>
            <person name="Peeters S.H."/>
            <person name="Heuer A."/>
            <person name="Rast P."/>
            <person name="Oberbeckmann S."/>
            <person name="Bunk B."/>
            <person name="Jeske O."/>
            <person name="Meyerdierks A."/>
            <person name="Storesund J.E."/>
            <person name="Kallscheuer N."/>
            <person name="Luecker S."/>
            <person name="Lage O.M."/>
            <person name="Pohl T."/>
            <person name="Merkel B.J."/>
            <person name="Hornburger P."/>
            <person name="Mueller R.-W."/>
            <person name="Bruemmer F."/>
            <person name="Labrenz M."/>
            <person name="Spormann A.M."/>
            <person name="Op den Camp H."/>
            <person name="Overmann J."/>
            <person name="Amann R."/>
            <person name="Jetten M.S.M."/>
            <person name="Mascher T."/>
            <person name="Medema M.H."/>
            <person name="Devos D.P."/>
            <person name="Kaster A.-K."/>
            <person name="Ovreas L."/>
            <person name="Rohde M."/>
            <person name="Galperin M.Y."/>
            <person name="Jogler C."/>
        </authorList>
    </citation>
    <scope>NUCLEOTIDE SEQUENCE [LARGE SCALE GENOMIC DNA]</scope>
    <source>
        <strain evidence="2 3">Pan241w</strain>
    </source>
</reference>
<evidence type="ECO:0000313" key="2">
    <source>
        <dbReference type="EMBL" id="QDT43495.1"/>
    </source>
</evidence>
<evidence type="ECO:0000259" key="1">
    <source>
        <dbReference type="Pfam" id="PF01936"/>
    </source>
</evidence>
<gene>
    <name evidence="2" type="ORF">Pan241w_35960</name>
</gene>
<keyword evidence="3" id="KW-1185">Reference proteome</keyword>
<accession>A0A517RHZ7</accession>
<proteinExistence type="predicted"/>
<protein>
    <submittedName>
        <fullName evidence="2">NYN domain protein</fullName>
    </submittedName>
</protein>